<dbReference type="Proteomes" id="UP000886523">
    <property type="component" value="Unassembled WGS sequence"/>
</dbReference>
<name>A0A9P6B1V4_9AGAM</name>
<evidence type="ECO:0000313" key="2">
    <source>
        <dbReference type="EMBL" id="KAF9516154.1"/>
    </source>
</evidence>
<organism evidence="2 3">
    <name type="scientific">Hydnum rufescens UP504</name>
    <dbReference type="NCBI Taxonomy" id="1448309"/>
    <lineage>
        <taxon>Eukaryota</taxon>
        <taxon>Fungi</taxon>
        <taxon>Dikarya</taxon>
        <taxon>Basidiomycota</taxon>
        <taxon>Agaricomycotina</taxon>
        <taxon>Agaricomycetes</taxon>
        <taxon>Cantharellales</taxon>
        <taxon>Hydnaceae</taxon>
        <taxon>Hydnum</taxon>
    </lineage>
</organism>
<dbReference type="AlphaFoldDB" id="A0A9P6B1V4"/>
<keyword evidence="3" id="KW-1185">Reference proteome</keyword>
<accession>A0A9P6B1V4</accession>
<feature type="region of interest" description="Disordered" evidence="1">
    <location>
        <begin position="135"/>
        <end position="161"/>
    </location>
</feature>
<reference evidence="2" key="1">
    <citation type="journal article" date="2020" name="Nat. Commun.">
        <title>Large-scale genome sequencing of mycorrhizal fungi provides insights into the early evolution of symbiotic traits.</title>
        <authorList>
            <person name="Miyauchi S."/>
            <person name="Kiss E."/>
            <person name="Kuo A."/>
            <person name="Drula E."/>
            <person name="Kohler A."/>
            <person name="Sanchez-Garcia M."/>
            <person name="Morin E."/>
            <person name="Andreopoulos B."/>
            <person name="Barry K.W."/>
            <person name="Bonito G."/>
            <person name="Buee M."/>
            <person name="Carver A."/>
            <person name="Chen C."/>
            <person name="Cichocki N."/>
            <person name="Clum A."/>
            <person name="Culley D."/>
            <person name="Crous P.W."/>
            <person name="Fauchery L."/>
            <person name="Girlanda M."/>
            <person name="Hayes R.D."/>
            <person name="Keri Z."/>
            <person name="LaButti K."/>
            <person name="Lipzen A."/>
            <person name="Lombard V."/>
            <person name="Magnuson J."/>
            <person name="Maillard F."/>
            <person name="Murat C."/>
            <person name="Nolan M."/>
            <person name="Ohm R.A."/>
            <person name="Pangilinan J."/>
            <person name="Pereira M.F."/>
            <person name="Perotto S."/>
            <person name="Peter M."/>
            <person name="Pfister S."/>
            <person name="Riley R."/>
            <person name="Sitrit Y."/>
            <person name="Stielow J.B."/>
            <person name="Szollosi G."/>
            <person name="Zifcakova L."/>
            <person name="Stursova M."/>
            <person name="Spatafora J.W."/>
            <person name="Tedersoo L."/>
            <person name="Vaario L.M."/>
            <person name="Yamada A."/>
            <person name="Yan M."/>
            <person name="Wang P."/>
            <person name="Xu J."/>
            <person name="Bruns T."/>
            <person name="Baldrian P."/>
            <person name="Vilgalys R."/>
            <person name="Dunand C."/>
            <person name="Henrissat B."/>
            <person name="Grigoriev I.V."/>
            <person name="Hibbett D."/>
            <person name="Nagy L.G."/>
            <person name="Martin F.M."/>
        </authorList>
    </citation>
    <scope>NUCLEOTIDE SEQUENCE</scope>
    <source>
        <strain evidence="2">UP504</strain>
    </source>
</reference>
<gene>
    <name evidence="2" type="ORF">BS47DRAFT_1360548</name>
</gene>
<protein>
    <submittedName>
        <fullName evidence="2">Uncharacterized protein</fullName>
    </submittedName>
</protein>
<evidence type="ECO:0000313" key="3">
    <source>
        <dbReference type="Proteomes" id="UP000886523"/>
    </source>
</evidence>
<comment type="caution">
    <text evidence="2">The sequence shown here is derived from an EMBL/GenBank/DDBJ whole genome shotgun (WGS) entry which is preliminary data.</text>
</comment>
<proteinExistence type="predicted"/>
<evidence type="ECO:0000256" key="1">
    <source>
        <dbReference type="SAM" id="MobiDB-lite"/>
    </source>
</evidence>
<dbReference type="EMBL" id="MU128943">
    <property type="protein sequence ID" value="KAF9516154.1"/>
    <property type="molecule type" value="Genomic_DNA"/>
</dbReference>
<sequence length="161" mass="17460">MSQTCFTIPPPVQWAQLTNVPLFSGGDIEGAPLFQMLSLMPYGMSTSYIYHTPASADIPNITTHLPKQFWGAAWVVARIGGLSVSSSVKTHPMNEHTDEPPICTTTQATPETTINERVYHTPAEAGPFPIPQYAQPPKPPPEMTIDGTAYHTPTKAGPFPT</sequence>